<dbReference type="PRINTS" id="PR00081">
    <property type="entry name" value="GDHRDH"/>
</dbReference>
<dbReference type="InterPro" id="IPR020904">
    <property type="entry name" value="Sc_DH/Rdtase_CS"/>
</dbReference>
<evidence type="ECO:0000256" key="2">
    <source>
        <dbReference type="ARBA" id="ARBA00022857"/>
    </source>
</evidence>
<dbReference type="PANTHER" id="PTHR24320">
    <property type="entry name" value="RETINOL DEHYDROGENASE"/>
    <property type="match status" value="1"/>
</dbReference>
<accession>A0A2H3JWG7</accession>
<proteinExistence type="inferred from homology"/>
<dbReference type="InterPro" id="IPR002347">
    <property type="entry name" value="SDR_fam"/>
</dbReference>
<organism evidence="4 5">
    <name type="scientific">Wolfiporia cocos (strain MD-104)</name>
    <name type="common">Brown rot fungus</name>
    <dbReference type="NCBI Taxonomy" id="742152"/>
    <lineage>
        <taxon>Eukaryota</taxon>
        <taxon>Fungi</taxon>
        <taxon>Dikarya</taxon>
        <taxon>Basidiomycota</taxon>
        <taxon>Agaricomycotina</taxon>
        <taxon>Agaricomycetes</taxon>
        <taxon>Polyporales</taxon>
        <taxon>Phaeolaceae</taxon>
        <taxon>Wolfiporia</taxon>
    </lineage>
</organism>
<evidence type="ECO:0000313" key="5">
    <source>
        <dbReference type="Proteomes" id="UP000218811"/>
    </source>
</evidence>
<evidence type="ECO:0000256" key="1">
    <source>
        <dbReference type="ARBA" id="ARBA00006484"/>
    </source>
</evidence>
<name>A0A2H3JWG7_WOLCO</name>
<evidence type="ECO:0000256" key="3">
    <source>
        <dbReference type="ARBA" id="ARBA00023002"/>
    </source>
</evidence>
<dbReference type="PANTHER" id="PTHR24320:SF236">
    <property type="entry name" value="SHORT-CHAIN DEHYDROGENASE-RELATED"/>
    <property type="match status" value="1"/>
</dbReference>
<dbReference type="Gene3D" id="3.40.50.720">
    <property type="entry name" value="NAD(P)-binding Rossmann-like Domain"/>
    <property type="match status" value="1"/>
</dbReference>
<keyword evidence="5" id="KW-1185">Reference proteome</keyword>
<dbReference type="OMA" id="CNIAIPS"/>
<comment type="similarity">
    <text evidence="1">Belongs to the short-chain dehydrogenases/reductases (SDR) family.</text>
</comment>
<reference evidence="4 5" key="1">
    <citation type="journal article" date="2012" name="Science">
        <title>The Paleozoic origin of enzymatic lignin decomposition reconstructed from 31 fungal genomes.</title>
        <authorList>
            <person name="Floudas D."/>
            <person name="Binder M."/>
            <person name="Riley R."/>
            <person name="Barry K."/>
            <person name="Blanchette R.A."/>
            <person name="Henrissat B."/>
            <person name="Martinez A.T."/>
            <person name="Otillar R."/>
            <person name="Spatafora J.W."/>
            <person name="Yadav J.S."/>
            <person name="Aerts A."/>
            <person name="Benoit I."/>
            <person name="Boyd A."/>
            <person name="Carlson A."/>
            <person name="Copeland A."/>
            <person name="Coutinho P.M."/>
            <person name="de Vries R.P."/>
            <person name="Ferreira P."/>
            <person name="Findley K."/>
            <person name="Foster B."/>
            <person name="Gaskell J."/>
            <person name="Glotzer D."/>
            <person name="Gorecki P."/>
            <person name="Heitman J."/>
            <person name="Hesse C."/>
            <person name="Hori C."/>
            <person name="Igarashi K."/>
            <person name="Jurgens J.A."/>
            <person name="Kallen N."/>
            <person name="Kersten P."/>
            <person name="Kohler A."/>
            <person name="Kuees U."/>
            <person name="Kumar T.K.A."/>
            <person name="Kuo A."/>
            <person name="LaButti K."/>
            <person name="Larrondo L.F."/>
            <person name="Lindquist E."/>
            <person name="Ling A."/>
            <person name="Lombard V."/>
            <person name="Lucas S."/>
            <person name="Lundell T."/>
            <person name="Martin R."/>
            <person name="McLaughlin D.J."/>
            <person name="Morgenstern I."/>
            <person name="Morin E."/>
            <person name="Murat C."/>
            <person name="Nagy L.G."/>
            <person name="Nolan M."/>
            <person name="Ohm R.A."/>
            <person name="Patyshakuliyeva A."/>
            <person name="Rokas A."/>
            <person name="Ruiz-Duenas F.J."/>
            <person name="Sabat G."/>
            <person name="Salamov A."/>
            <person name="Samejima M."/>
            <person name="Schmutz J."/>
            <person name="Slot J.C."/>
            <person name="St John F."/>
            <person name="Stenlid J."/>
            <person name="Sun H."/>
            <person name="Sun S."/>
            <person name="Syed K."/>
            <person name="Tsang A."/>
            <person name="Wiebenga A."/>
            <person name="Young D."/>
            <person name="Pisabarro A."/>
            <person name="Eastwood D.C."/>
            <person name="Martin F."/>
            <person name="Cullen D."/>
            <person name="Grigoriev I.V."/>
            <person name="Hibbett D.S."/>
        </authorList>
    </citation>
    <scope>NUCLEOTIDE SEQUENCE [LARGE SCALE GENOMIC DNA]</scope>
    <source>
        <strain evidence="4 5">MD-104</strain>
    </source>
</reference>
<gene>
    <name evidence="4" type="ORF">WOLCODRAFT_90762</name>
</gene>
<evidence type="ECO:0000313" key="4">
    <source>
        <dbReference type="EMBL" id="PCH44323.1"/>
    </source>
</evidence>
<keyword evidence="3" id="KW-0560">Oxidoreductase</keyword>
<keyword evidence="2" id="KW-0521">NADP</keyword>
<dbReference type="AlphaFoldDB" id="A0A2H3JWG7"/>
<dbReference type="SUPFAM" id="SSF51735">
    <property type="entry name" value="NAD(P)-binding Rossmann-fold domains"/>
    <property type="match status" value="1"/>
</dbReference>
<protein>
    <submittedName>
        <fullName evidence="4">NAD(P)-binding protein</fullName>
    </submittedName>
</protein>
<dbReference type="GO" id="GO:0016491">
    <property type="term" value="F:oxidoreductase activity"/>
    <property type="evidence" value="ECO:0007669"/>
    <property type="project" value="UniProtKB-KW"/>
</dbReference>
<dbReference type="PROSITE" id="PS00061">
    <property type="entry name" value="ADH_SHORT"/>
    <property type="match status" value="1"/>
</dbReference>
<dbReference type="STRING" id="742152.A0A2H3JWG7"/>
<dbReference type="OrthoDB" id="191139at2759"/>
<dbReference type="EMBL" id="KB468157">
    <property type="protein sequence ID" value="PCH44323.1"/>
    <property type="molecule type" value="Genomic_DNA"/>
</dbReference>
<dbReference type="CDD" id="cd05327">
    <property type="entry name" value="retinol-DH_like_SDR_c_like"/>
    <property type="match status" value="1"/>
</dbReference>
<dbReference type="Proteomes" id="UP000218811">
    <property type="component" value="Unassembled WGS sequence"/>
</dbReference>
<dbReference type="Pfam" id="PF00106">
    <property type="entry name" value="adh_short"/>
    <property type="match status" value="1"/>
</dbReference>
<dbReference type="InterPro" id="IPR036291">
    <property type="entry name" value="NAD(P)-bd_dom_sf"/>
</dbReference>
<sequence>MLRILYEHTFPPKPVFNTEAIPNLKDRVVIVTGGNSGIGKETIRVLLLHNATVYMACRNVEKAQDAIVELKNETGKEAIFLELDLSSVASIRAAAEKFLRKEKELHILYNNAGIISTPMEQLTEEGYDLVFGTNVLGHHLFTTLLLPALAEGASSSPDQHTRVIWVSSIAAYFTPTIHWNTLRDGPERRKVGKGTLYNQSKLAAVILARQYAKRYADRNIVSFSVDPGIIRTDIMRHVSRTRRTVIGIFMKPVSYGALTQLWAGTMPETLKHNGEYLIPWARIGDPCRKEAYDDELGQRLWQWLEKEISENHSQHS</sequence>